<dbReference type="InterPro" id="IPR005651">
    <property type="entry name" value="Trm112-like"/>
</dbReference>
<organism evidence="4 5">
    <name type="scientific">Aristolochia fimbriata</name>
    <name type="common">White veined hardy Dutchman's pipe vine</name>
    <dbReference type="NCBI Taxonomy" id="158543"/>
    <lineage>
        <taxon>Eukaryota</taxon>
        <taxon>Viridiplantae</taxon>
        <taxon>Streptophyta</taxon>
        <taxon>Embryophyta</taxon>
        <taxon>Tracheophyta</taxon>
        <taxon>Spermatophyta</taxon>
        <taxon>Magnoliopsida</taxon>
        <taxon>Magnoliidae</taxon>
        <taxon>Piperales</taxon>
        <taxon>Aristolochiaceae</taxon>
        <taxon>Aristolochia</taxon>
    </lineage>
</organism>
<evidence type="ECO:0000256" key="1">
    <source>
        <dbReference type="ARBA" id="ARBA00038479"/>
    </source>
</evidence>
<accession>A0AAV7E1W1</accession>
<dbReference type="Gene3D" id="2.20.25.10">
    <property type="match status" value="1"/>
</dbReference>
<evidence type="ECO:0000313" key="4">
    <source>
        <dbReference type="EMBL" id="KAG9442778.1"/>
    </source>
</evidence>
<dbReference type="EMBL" id="JAINDJ010000007">
    <property type="protein sequence ID" value="KAG9442778.1"/>
    <property type="molecule type" value="Genomic_DNA"/>
</dbReference>
<comment type="caution">
    <text evidence="4">The sequence shown here is derived from an EMBL/GenBank/DDBJ whole genome shotgun (WGS) entry which is preliminary data.</text>
</comment>
<evidence type="ECO:0000313" key="5">
    <source>
        <dbReference type="Proteomes" id="UP000825729"/>
    </source>
</evidence>
<dbReference type="PANTHER" id="PTHR33505:SF4">
    <property type="entry name" value="PROTEIN PREY, MITOCHONDRIAL"/>
    <property type="match status" value="1"/>
</dbReference>
<keyword evidence="5" id="KW-1185">Reference proteome</keyword>
<dbReference type="PANTHER" id="PTHR33505">
    <property type="entry name" value="ZGC:162634"/>
    <property type="match status" value="1"/>
</dbReference>
<sequence length="87" mass="9179">MVRLGRALLRGVGISEKLVSEFFVCPLSKQPLRISQDSSSLFCDALGISYPIVDGIPCLVPKDGKLLDTGDAPKSENVADSSPKSSG</sequence>
<dbReference type="AlphaFoldDB" id="A0AAV7E1W1"/>
<gene>
    <name evidence="4" type="ORF">H6P81_018632</name>
</gene>
<feature type="region of interest" description="Disordered" evidence="3">
    <location>
        <begin position="68"/>
        <end position="87"/>
    </location>
</feature>
<name>A0AAV7E1W1_ARIFI</name>
<dbReference type="Pfam" id="PF03966">
    <property type="entry name" value="Trm112p"/>
    <property type="match status" value="1"/>
</dbReference>
<comment type="similarity">
    <text evidence="1">Belongs to the PREY family.</text>
</comment>
<dbReference type="SUPFAM" id="SSF158997">
    <property type="entry name" value="Trm112p-like"/>
    <property type="match status" value="1"/>
</dbReference>
<reference evidence="4 5" key="1">
    <citation type="submission" date="2021-07" db="EMBL/GenBank/DDBJ databases">
        <title>The Aristolochia fimbriata genome: insights into angiosperm evolution, floral development and chemical biosynthesis.</title>
        <authorList>
            <person name="Jiao Y."/>
        </authorList>
    </citation>
    <scope>NUCLEOTIDE SEQUENCE [LARGE SCALE GENOMIC DNA]</scope>
    <source>
        <strain evidence="4">IBCAS-2021</strain>
        <tissue evidence="4">Leaf</tissue>
    </source>
</reference>
<evidence type="ECO:0000256" key="2">
    <source>
        <dbReference type="ARBA" id="ARBA00040939"/>
    </source>
</evidence>
<feature type="compositionally biased region" description="Polar residues" evidence="3">
    <location>
        <begin position="78"/>
        <end position="87"/>
    </location>
</feature>
<evidence type="ECO:0000256" key="3">
    <source>
        <dbReference type="SAM" id="MobiDB-lite"/>
    </source>
</evidence>
<dbReference type="Proteomes" id="UP000825729">
    <property type="component" value="Unassembled WGS sequence"/>
</dbReference>
<proteinExistence type="inferred from homology"/>
<protein>
    <recommendedName>
        <fullName evidence="2">Protein preY, mitochondrial</fullName>
    </recommendedName>
</protein>